<dbReference type="Gene3D" id="3.80.10.10">
    <property type="entry name" value="Ribonuclease Inhibitor"/>
    <property type="match status" value="2"/>
</dbReference>
<dbReference type="AlphaFoldDB" id="A0A6N2K5N1"/>
<organism evidence="6">
    <name type="scientific">Salix viminalis</name>
    <name type="common">Common osier</name>
    <name type="synonym">Basket willow</name>
    <dbReference type="NCBI Taxonomy" id="40686"/>
    <lineage>
        <taxon>Eukaryota</taxon>
        <taxon>Viridiplantae</taxon>
        <taxon>Streptophyta</taxon>
        <taxon>Embryophyta</taxon>
        <taxon>Tracheophyta</taxon>
        <taxon>Spermatophyta</taxon>
        <taxon>Magnoliopsida</taxon>
        <taxon>eudicotyledons</taxon>
        <taxon>Gunneridae</taxon>
        <taxon>Pentapetalae</taxon>
        <taxon>rosids</taxon>
        <taxon>fabids</taxon>
        <taxon>Malpighiales</taxon>
        <taxon>Salicaceae</taxon>
        <taxon>Saliceae</taxon>
        <taxon>Salix</taxon>
    </lineage>
</organism>
<feature type="domain" description="Leucine-rich repeat-containing N-terminal plant-type" evidence="5">
    <location>
        <begin position="55"/>
        <end position="95"/>
    </location>
</feature>
<dbReference type="PANTHER" id="PTHR48007">
    <property type="entry name" value="LEUCINE-RICH REPEAT RECEPTOR-LIKE PROTEIN KINASE PXC1"/>
    <property type="match status" value="1"/>
</dbReference>
<sequence>MQIHQSPTKTTQRIACTAKTLSISFAKVMYLDWHFHPFLYLVIISIFHFSSTSSASESEALLRLKKSFTNAGALSSWIPGSVPCNRQTHWNGLLCFNGIVTGLQLENMGLSGTIDVDALAAIHGTQEPKLCLIIIPLQSLKKVRLSDNKFTGGIPPSLAELPRLSELHLEKNQFSGTIPSIDQPALMSFNVSNNKLEGEIPPNLAIFNNSSFDGNDHLCGDKFGRGCENTAQTSSESPTGAGLDADMMVRKDSDHSSNNVIKTVGGGPAVIIFRMRRRDKDFDVIENRRMVMLQQQHSRCKFRCRIDQKGMGATKKMGSSRKGSNNGRGGAGELVIVNTEKGAFEVLGNGGMGPSYKARMANGVMVVVKRTREMNTLSKDEFDAEIRKLGRLHHANILTPLAFHYQPDEKLLIVQGIAEGLGYLHTKLASSHLPHGNLKSSNVFLSDGSEPLLSECGLRPLISPPTLAQALFGYKAPEAAQHGGSSFLKSSQERNPEQRLNITDAIQMIQGLKLERTIQALPSPRSRWLIMQMHPRPGCLLMLPDLCSDKKPLSMTTALAYWTDPSLLGCKSEGLTFSDRKGQRGCEESWGHGEVVMKGKQWVPAGLFGRVRLKGEALLHAEREGAAREGRIGAVSNGRGAAASSSNWLASSSHFTIISKTKTAAVPLVHLQF</sequence>
<dbReference type="Pfam" id="PF08263">
    <property type="entry name" value="LRRNT_2"/>
    <property type="match status" value="1"/>
</dbReference>
<evidence type="ECO:0000256" key="2">
    <source>
        <dbReference type="ARBA" id="ARBA00022614"/>
    </source>
</evidence>
<dbReference type="Gene3D" id="1.10.510.10">
    <property type="entry name" value="Transferase(Phosphotransferase) domain 1"/>
    <property type="match status" value="2"/>
</dbReference>
<proteinExistence type="predicted"/>
<name>A0A6N2K5N1_SALVM</name>
<dbReference type="SUPFAM" id="SSF52058">
    <property type="entry name" value="L domain-like"/>
    <property type="match status" value="1"/>
</dbReference>
<comment type="subcellular location">
    <subcellularLocation>
        <location evidence="1">Membrane</location>
    </subcellularLocation>
</comment>
<protein>
    <recommendedName>
        <fullName evidence="5">Leucine-rich repeat-containing N-terminal plant-type domain-containing protein</fullName>
    </recommendedName>
</protein>
<evidence type="ECO:0000259" key="5">
    <source>
        <dbReference type="Pfam" id="PF08263"/>
    </source>
</evidence>
<dbReference type="InterPro" id="IPR013210">
    <property type="entry name" value="LRR_N_plant-typ"/>
</dbReference>
<gene>
    <name evidence="6" type="ORF">SVIM_LOCUS33126</name>
</gene>
<dbReference type="GO" id="GO:0016020">
    <property type="term" value="C:membrane"/>
    <property type="evidence" value="ECO:0007669"/>
    <property type="project" value="UniProtKB-SubCell"/>
</dbReference>
<dbReference type="Pfam" id="PF00560">
    <property type="entry name" value="LRR_1"/>
    <property type="match status" value="2"/>
</dbReference>
<evidence type="ECO:0000313" key="6">
    <source>
        <dbReference type="EMBL" id="VFU23256.1"/>
    </source>
</evidence>
<dbReference type="InterPro" id="IPR046959">
    <property type="entry name" value="PRK1-6/SRF4-like"/>
</dbReference>
<evidence type="ECO:0000256" key="1">
    <source>
        <dbReference type="ARBA" id="ARBA00004370"/>
    </source>
</evidence>
<dbReference type="InterPro" id="IPR032675">
    <property type="entry name" value="LRR_dom_sf"/>
</dbReference>
<accession>A0A6N2K5N1</accession>
<reference evidence="6" key="1">
    <citation type="submission" date="2019-03" db="EMBL/GenBank/DDBJ databases">
        <authorList>
            <person name="Mank J."/>
            <person name="Almeida P."/>
        </authorList>
    </citation>
    <scope>NUCLEOTIDE SEQUENCE</scope>
    <source>
        <strain evidence="6">78183</strain>
    </source>
</reference>
<dbReference type="EMBL" id="CAADRP010000113">
    <property type="protein sequence ID" value="VFU23256.1"/>
    <property type="molecule type" value="Genomic_DNA"/>
</dbReference>
<dbReference type="InterPro" id="IPR011009">
    <property type="entry name" value="Kinase-like_dom_sf"/>
</dbReference>
<keyword evidence="2" id="KW-0433">Leucine-rich repeat</keyword>
<evidence type="ECO:0000256" key="3">
    <source>
        <dbReference type="ARBA" id="ARBA00022737"/>
    </source>
</evidence>
<keyword evidence="3" id="KW-0677">Repeat</keyword>
<evidence type="ECO:0000256" key="4">
    <source>
        <dbReference type="SAM" id="MobiDB-lite"/>
    </source>
</evidence>
<feature type="compositionally biased region" description="Low complexity" evidence="4">
    <location>
        <begin position="315"/>
        <end position="325"/>
    </location>
</feature>
<dbReference type="PANTHER" id="PTHR48007:SF38">
    <property type="entry name" value="LEUCINE-RICH REPEAT PROTEIN KINASE FAMILY PROTEIN"/>
    <property type="match status" value="1"/>
</dbReference>
<feature type="region of interest" description="Disordered" evidence="4">
    <location>
        <begin position="311"/>
        <end position="330"/>
    </location>
</feature>
<dbReference type="InterPro" id="IPR001611">
    <property type="entry name" value="Leu-rich_rpt"/>
</dbReference>
<dbReference type="SUPFAM" id="SSF56112">
    <property type="entry name" value="Protein kinase-like (PK-like)"/>
    <property type="match status" value="1"/>
</dbReference>